<proteinExistence type="predicted"/>
<evidence type="ECO:0000313" key="1">
    <source>
        <dbReference type="EMBL" id="CAE0358363.1"/>
    </source>
</evidence>
<gene>
    <name evidence="1" type="ORF">EHAR0213_LOCUS17286</name>
</gene>
<accession>A0A7S3JN78</accession>
<dbReference type="AlphaFoldDB" id="A0A7S3JN78"/>
<sequence length="248" mass="28326">MKYIAQPTLADLDAEIERMFELSMPTSAFKKVIPAHIKIELRRQYIEFLEEQMKSQEETTNACENSRPVSTHVIKVNISSLRQAGYCICPKELAAACETLIRQQAQTNDEPKEAEKNILTDVQNIGKNATNETVESDFNCDHETTHSKSNDISSEVADLDKILQPKEKKAVQKKLGADEEFLKKSNSDKAAKSHQGRTMKRKYFTKYMSNEFSKDTDPVNMAMMDDKTQKLFREQEFNDLVSEITGML</sequence>
<name>A0A7S3JN78_9SPIT</name>
<organism evidence="1">
    <name type="scientific">Euplotes harpa</name>
    <dbReference type="NCBI Taxonomy" id="151035"/>
    <lineage>
        <taxon>Eukaryota</taxon>
        <taxon>Sar</taxon>
        <taxon>Alveolata</taxon>
        <taxon>Ciliophora</taxon>
        <taxon>Intramacronucleata</taxon>
        <taxon>Spirotrichea</taxon>
        <taxon>Hypotrichia</taxon>
        <taxon>Euplotida</taxon>
        <taxon>Euplotidae</taxon>
        <taxon>Euplotes</taxon>
    </lineage>
</organism>
<protein>
    <submittedName>
        <fullName evidence="1">Uncharacterized protein</fullName>
    </submittedName>
</protein>
<dbReference type="EMBL" id="HBII01041273">
    <property type="protein sequence ID" value="CAE0358363.1"/>
    <property type="molecule type" value="Transcribed_RNA"/>
</dbReference>
<reference evidence="1" key="1">
    <citation type="submission" date="2021-01" db="EMBL/GenBank/DDBJ databases">
        <authorList>
            <person name="Corre E."/>
            <person name="Pelletier E."/>
            <person name="Niang G."/>
            <person name="Scheremetjew M."/>
            <person name="Finn R."/>
            <person name="Kale V."/>
            <person name="Holt S."/>
            <person name="Cochrane G."/>
            <person name="Meng A."/>
            <person name="Brown T."/>
            <person name="Cohen L."/>
        </authorList>
    </citation>
    <scope>NUCLEOTIDE SEQUENCE</scope>
    <source>
        <strain evidence="1">FSP1.4</strain>
    </source>
</reference>